<sequence>MRFPPLPSRRPPFPVGAGERLLAWAALRTPPAGGAALVGGSRDALYVPDRIPWEQVASADWDAETDTLRVVEVGRFGEPAPIHVLVLDDAGRLLQLVRERVTASIAVQRHVPVAGRRAVRILGRRPPGTHAGLAWFVEYDDGLDPADPAVDAVVQEALALARADVGE</sequence>
<accession>A0A7J5E025</accession>
<proteinExistence type="predicted"/>
<protein>
    <submittedName>
        <fullName evidence="1">Uncharacterized protein</fullName>
    </submittedName>
</protein>
<comment type="caution">
    <text evidence="1">The sequence shown here is derived from an EMBL/GenBank/DDBJ whole genome shotgun (WGS) entry which is preliminary data.</text>
</comment>
<dbReference type="AlphaFoldDB" id="A0A7J5E025"/>
<evidence type="ECO:0000313" key="1">
    <source>
        <dbReference type="EMBL" id="KAB2811579.1"/>
    </source>
</evidence>
<dbReference type="EMBL" id="WBVM01000001">
    <property type="protein sequence ID" value="KAB2811579.1"/>
    <property type="molecule type" value="Genomic_DNA"/>
</dbReference>
<evidence type="ECO:0000313" key="2">
    <source>
        <dbReference type="Proteomes" id="UP000449906"/>
    </source>
</evidence>
<dbReference type="RefSeq" id="WP_151579044.1">
    <property type="nucleotide sequence ID" value="NZ_JBIWND010000005.1"/>
</dbReference>
<reference evidence="1 2" key="1">
    <citation type="submission" date="2019-09" db="EMBL/GenBank/DDBJ databases">
        <title>Pimelobacter sp. isolated from Paulinella.</title>
        <authorList>
            <person name="Jeong S.E."/>
        </authorList>
    </citation>
    <scope>NUCLEOTIDE SEQUENCE [LARGE SCALE GENOMIC DNA]</scope>
    <source>
        <strain evidence="1 2">Pch-N</strain>
    </source>
</reference>
<organism evidence="1 2">
    <name type="scientific">Nocardioides simplex</name>
    <name type="common">Arthrobacter simplex</name>
    <dbReference type="NCBI Taxonomy" id="2045"/>
    <lineage>
        <taxon>Bacteria</taxon>
        <taxon>Bacillati</taxon>
        <taxon>Actinomycetota</taxon>
        <taxon>Actinomycetes</taxon>
        <taxon>Propionibacteriales</taxon>
        <taxon>Nocardioidaceae</taxon>
        <taxon>Pimelobacter</taxon>
    </lineage>
</organism>
<gene>
    <name evidence="1" type="ORF">F9L07_06845</name>
</gene>
<name>A0A7J5E025_NOCSI</name>
<dbReference type="Proteomes" id="UP000449906">
    <property type="component" value="Unassembled WGS sequence"/>
</dbReference>